<dbReference type="CDD" id="cd08247">
    <property type="entry name" value="AST1_like"/>
    <property type="match status" value="1"/>
</dbReference>
<dbReference type="InterPro" id="IPR013154">
    <property type="entry name" value="ADH-like_N"/>
</dbReference>
<feature type="domain" description="Enoyl reductase (ER)" evidence="1">
    <location>
        <begin position="59"/>
        <end position="423"/>
    </location>
</feature>
<dbReference type="Pfam" id="PF08240">
    <property type="entry name" value="ADH_N"/>
    <property type="match status" value="1"/>
</dbReference>
<dbReference type="Gene3D" id="3.40.50.720">
    <property type="entry name" value="NAD(P)-binding Rossmann-like Domain"/>
    <property type="match status" value="2"/>
</dbReference>
<sequence length="428" mass="48820">MADKILAKHDPQLEFVAKYNHDSPNPRELPTPIEMRRVARPLRHIKHIPVKSLIFYSNNHPPQFSYETKIKTPIPPDELTVQVEYVGLNPVDLKIFNSYQSHMNYEIGIGREYYGKVSEVGSNLKDVWHVGDEVCGTYWHPNLAKGTCESTILINPKVDVIIPKPVNITEQQASCVFYCLGAAFNILDQLDQEGKLNQESNILINGACTMTGLFALQLLKFHYRILKKVVLVCSTPGMAFIKSNLPELVDELLFIDYIGANGKINKPLEDLVTNNELVEYSSDTGDMVTQPFGQGKFNLVLDFIGGYSIIEHSNAIMTKGATYVTTVGDYKSNYKKDTFSSWGNPSASMRKVFGKLFWSFDYRMFYFDPNQKLATNDWPKKCHELVESETIKFIPVDKVYDWKDVEKAFRHLRTGRVHGKVVLKVEKF</sequence>
<dbReference type="Pfam" id="PF13602">
    <property type="entry name" value="ADH_zinc_N_2"/>
    <property type="match status" value="1"/>
</dbReference>
<reference evidence="2 3" key="2">
    <citation type="submission" date="2019-11" db="EMBL/GenBank/DDBJ databases">
        <authorList>
            <person name="Lu H."/>
        </authorList>
    </citation>
    <scope>NUCLEOTIDE SEQUENCE [LARGE SCALE GENOMIC DNA]</scope>
    <source>
        <strain evidence="2 3">FIM1</strain>
    </source>
</reference>
<dbReference type="InterPro" id="IPR052585">
    <property type="entry name" value="Lipid_raft_assoc_Zn_ADH"/>
</dbReference>
<dbReference type="InterPro" id="IPR011032">
    <property type="entry name" value="GroES-like_sf"/>
</dbReference>
<dbReference type="InterPro" id="IPR020843">
    <property type="entry name" value="ER"/>
</dbReference>
<evidence type="ECO:0000313" key="2">
    <source>
        <dbReference type="EMBL" id="QGN17936.1"/>
    </source>
</evidence>
<reference evidence="2 3" key="1">
    <citation type="submission" date="2016-03" db="EMBL/GenBank/DDBJ databases">
        <title>How can Kluyveromyces marxianus grow so fast - potential evolutionary course in Saccharomyces Complex revealed by comparative genomics.</title>
        <authorList>
            <person name="Mo W."/>
            <person name="Lu W."/>
            <person name="Yang X."/>
            <person name="Qi J."/>
            <person name="Lv H."/>
        </authorList>
    </citation>
    <scope>NUCLEOTIDE SEQUENCE [LARGE SCALE GENOMIC DNA]</scope>
    <source>
        <strain evidence="2 3">FIM1</strain>
    </source>
</reference>
<dbReference type="PANTHER" id="PTHR43482:SF1">
    <property type="entry name" value="PROTEIN AST1-RELATED"/>
    <property type="match status" value="1"/>
</dbReference>
<organism evidence="2 3">
    <name type="scientific">Kluyveromyces marxianus</name>
    <name type="common">Yeast</name>
    <name type="synonym">Candida kefyr</name>
    <dbReference type="NCBI Taxonomy" id="4911"/>
    <lineage>
        <taxon>Eukaryota</taxon>
        <taxon>Fungi</taxon>
        <taxon>Dikarya</taxon>
        <taxon>Ascomycota</taxon>
        <taxon>Saccharomycotina</taxon>
        <taxon>Saccharomycetes</taxon>
        <taxon>Saccharomycetales</taxon>
        <taxon>Saccharomycetaceae</taxon>
        <taxon>Kluyveromyces</taxon>
    </lineage>
</organism>
<name>A0ABX6F0F7_KLUMA</name>
<dbReference type="PANTHER" id="PTHR43482">
    <property type="entry name" value="PROTEIN AST1-RELATED"/>
    <property type="match status" value="1"/>
</dbReference>
<evidence type="ECO:0000313" key="3">
    <source>
        <dbReference type="Proteomes" id="UP000422736"/>
    </source>
</evidence>
<dbReference type="EMBL" id="CP015060">
    <property type="protein sequence ID" value="QGN17936.1"/>
    <property type="molecule type" value="Genomic_DNA"/>
</dbReference>
<proteinExistence type="predicted"/>
<dbReference type="Gene3D" id="3.90.180.10">
    <property type="entry name" value="Medium-chain alcohol dehydrogenases, catalytic domain"/>
    <property type="match status" value="2"/>
</dbReference>
<protein>
    <submittedName>
        <fullName evidence="2">Protein AST1</fullName>
    </submittedName>
</protein>
<dbReference type="SMART" id="SM00829">
    <property type="entry name" value="PKS_ER"/>
    <property type="match status" value="1"/>
</dbReference>
<accession>A0ABX6F0F7</accession>
<dbReference type="Proteomes" id="UP000422736">
    <property type="component" value="Chromosome 8"/>
</dbReference>
<dbReference type="SUPFAM" id="SSF50129">
    <property type="entry name" value="GroES-like"/>
    <property type="match status" value="1"/>
</dbReference>
<keyword evidence="3" id="KW-1185">Reference proteome</keyword>
<gene>
    <name evidence="2" type="primary">AST1</name>
    <name evidence="2" type="ORF">FIM1_5145</name>
</gene>
<evidence type="ECO:0000259" key="1">
    <source>
        <dbReference type="SMART" id="SM00829"/>
    </source>
</evidence>